<reference evidence="1 2" key="1">
    <citation type="submission" date="2019-01" db="EMBL/GenBank/DDBJ databases">
        <title>Draft genome sequences of three monokaryotic isolates of the white-rot basidiomycete fungus Dichomitus squalens.</title>
        <authorList>
            <consortium name="DOE Joint Genome Institute"/>
            <person name="Lopez S.C."/>
            <person name="Andreopoulos B."/>
            <person name="Pangilinan J."/>
            <person name="Lipzen A."/>
            <person name="Riley R."/>
            <person name="Ahrendt S."/>
            <person name="Ng V."/>
            <person name="Barry K."/>
            <person name="Daum C."/>
            <person name="Grigoriev I.V."/>
            <person name="Hilden K.S."/>
            <person name="Makela M.R."/>
            <person name="de Vries R.P."/>
        </authorList>
    </citation>
    <scope>NUCLEOTIDE SEQUENCE [LARGE SCALE GENOMIC DNA]</scope>
    <source>
        <strain evidence="1 2">CBS 464.89</strain>
    </source>
</reference>
<protein>
    <submittedName>
        <fullName evidence="1">Uncharacterized protein</fullName>
    </submittedName>
</protein>
<dbReference type="EMBL" id="ML145196">
    <property type="protein sequence ID" value="TBU54137.1"/>
    <property type="molecule type" value="Genomic_DNA"/>
</dbReference>
<dbReference type="Proteomes" id="UP000292082">
    <property type="component" value="Unassembled WGS sequence"/>
</dbReference>
<dbReference type="AlphaFoldDB" id="A0A4Q9NN69"/>
<gene>
    <name evidence="1" type="ORF">BD310DRAFT_859035</name>
</gene>
<organism evidence="1 2">
    <name type="scientific">Dichomitus squalens</name>
    <dbReference type="NCBI Taxonomy" id="114155"/>
    <lineage>
        <taxon>Eukaryota</taxon>
        <taxon>Fungi</taxon>
        <taxon>Dikarya</taxon>
        <taxon>Basidiomycota</taxon>
        <taxon>Agaricomycotina</taxon>
        <taxon>Agaricomycetes</taxon>
        <taxon>Polyporales</taxon>
        <taxon>Polyporaceae</taxon>
        <taxon>Dichomitus</taxon>
    </lineage>
</organism>
<keyword evidence="2" id="KW-1185">Reference proteome</keyword>
<accession>A0A4Q9NN69</accession>
<sequence>MALAPRNRPPKIPLNVPPRDFRYIVREKGYRPFRDTRLPQSITFTQAPPRNEPAGFVQPPGVLMLDIQGRRPQYVIADPADTPLQLFITQGVSELLLLIWAPDKYGGYSHHGRVIPISEYHRTNRRDGLAEAVMVEYSQMPPIRQGLHNLNHRLVALHHFQGNAYWAELADADGSVSDSVVPPQHPS</sequence>
<evidence type="ECO:0000313" key="2">
    <source>
        <dbReference type="Proteomes" id="UP000292082"/>
    </source>
</evidence>
<evidence type="ECO:0000313" key="1">
    <source>
        <dbReference type="EMBL" id="TBU54137.1"/>
    </source>
</evidence>
<proteinExistence type="predicted"/>
<name>A0A4Q9NN69_9APHY</name>